<feature type="non-terminal residue" evidence="2">
    <location>
        <position position="1"/>
    </location>
</feature>
<dbReference type="InterPro" id="IPR010730">
    <property type="entry name" value="HET"/>
</dbReference>
<keyword evidence="3" id="KW-1185">Reference proteome</keyword>
<feature type="non-terminal residue" evidence="2">
    <location>
        <position position="362"/>
    </location>
</feature>
<protein>
    <submittedName>
        <fullName evidence="2">HET-domain-containing protein</fullName>
    </submittedName>
</protein>
<dbReference type="AlphaFoldDB" id="A0A2J6S1W3"/>
<evidence type="ECO:0000313" key="2">
    <source>
        <dbReference type="EMBL" id="PMD44763.1"/>
    </source>
</evidence>
<accession>A0A2J6S1W3</accession>
<proteinExistence type="predicted"/>
<feature type="domain" description="Heterokaryon incompatibility" evidence="1">
    <location>
        <begin position="66"/>
        <end position="215"/>
    </location>
</feature>
<dbReference type="PANTHER" id="PTHR33112">
    <property type="entry name" value="DOMAIN PROTEIN, PUTATIVE-RELATED"/>
    <property type="match status" value="1"/>
</dbReference>
<organism evidence="2 3">
    <name type="scientific">Hyaloscypha variabilis (strain UAMH 11265 / GT02V1 / F)</name>
    <name type="common">Meliniomyces variabilis</name>
    <dbReference type="NCBI Taxonomy" id="1149755"/>
    <lineage>
        <taxon>Eukaryota</taxon>
        <taxon>Fungi</taxon>
        <taxon>Dikarya</taxon>
        <taxon>Ascomycota</taxon>
        <taxon>Pezizomycotina</taxon>
        <taxon>Leotiomycetes</taxon>
        <taxon>Helotiales</taxon>
        <taxon>Hyaloscyphaceae</taxon>
        <taxon>Hyaloscypha</taxon>
        <taxon>Hyaloscypha variabilis</taxon>
    </lineage>
</organism>
<dbReference type="EMBL" id="KZ613941">
    <property type="protein sequence ID" value="PMD44763.1"/>
    <property type="molecule type" value="Genomic_DNA"/>
</dbReference>
<sequence>GPSDKAHEQAEIALKWLRDCNESHPQCAALSTKDFRLPTRLIRVNGPTDSLAQVVDTREDLTTGPYITLSYCWGQSITTRLLLANLDEMKTGFPIDSLPKTLRDAIAFTRKLGISYLWIDSLCIIQDSKTDWEAEAIRMGEVYGQSYCNLAATNSSDSDGGLFWDENPHSVRPIVLTPQIQPILAEPVVLFDRNMWQMRIETSSPLNNRGWVLQERVLAPRTVHFTYDQILWECHQTRRAQYFHLRLPCDDEEWAGNKGKRINIHNLRNPQTPDEGISWKHQWNAIVHTYTTCRLTFPEDKLVAIGAIAARIAAQTGDEYVAGLWRRDMPQNLAWTPMPYRGRPPPNYRSPSWSWAAIDGPV</sequence>
<gene>
    <name evidence="2" type="ORF">L207DRAFT_380092</name>
</gene>
<evidence type="ECO:0000313" key="3">
    <source>
        <dbReference type="Proteomes" id="UP000235786"/>
    </source>
</evidence>
<dbReference type="OrthoDB" id="5125733at2759"/>
<dbReference type="Proteomes" id="UP000235786">
    <property type="component" value="Unassembled WGS sequence"/>
</dbReference>
<reference evidence="2 3" key="1">
    <citation type="submission" date="2016-04" db="EMBL/GenBank/DDBJ databases">
        <title>A degradative enzymes factory behind the ericoid mycorrhizal symbiosis.</title>
        <authorList>
            <consortium name="DOE Joint Genome Institute"/>
            <person name="Martino E."/>
            <person name="Morin E."/>
            <person name="Grelet G."/>
            <person name="Kuo A."/>
            <person name="Kohler A."/>
            <person name="Daghino S."/>
            <person name="Barry K."/>
            <person name="Choi C."/>
            <person name="Cichocki N."/>
            <person name="Clum A."/>
            <person name="Copeland A."/>
            <person name="Hainaut M."/>
            <person name="Haridas S."/>
            <person name="Labutti K."/>
            <person name="Lindquist E."/>
            <person name="Lipzen A."/>
            <person name="Khouja H.-R."/>
            <person name="Murat C."/>
            <person name="Ohm R."/>
            <person name="Olson A."/>
            <person name="Spatafora J."/>
            <person name="Veneault-Fourrey C."/>
            <person name="Henrissat B."/>
            <person name="Grigoriev I."/>
            <person name="Martin F."/>
            <person name="Perotto S."/>
        </authorList>
    </citation>
    <scope>NUCLEOTIDE SEQUENCE [LARGE SCALE GENOMIC DNA]</scope>
    <source>
        <strain evidence="2 3">F</strain>
    </source>
</reference>
<dbReference type="PANTHER" id="PTHR33112:SF10">
    <property type="entry name" value="TOL"/>
    <property type="match status" value="1"/>
</dbReference>
<dbReference type="Pfam" id="PF06985">
    <property type="entry name" value="HET"/>
    <property type="match status" value="1"/>
</dbReference>
<evidence type="ECO:0000259" key="1">
    <source>
        <dbReference type="Pfam" id="PF06985"/>
    </source>
</evidence>
<name>A0A2J6S1W3_HYAVF</name>